<dbReference type="PANTHER" id="PTHR11441:SF0">
    <property type="entry name" value="THYMIDINE KINASE, CYTOSOLIC"/>
    <property type="match status" value="1"/>
</dbReference>
<dbReference type="HAMAP" id="MF_00124">
    <property type="entry name" value="Thymidine_kinase"/>
    <property type="match status" value="1"/>
</dbReference>
<feature type="binding site" evidence="10">
    <location>
        <begin position="172"/>
        <end position="175"/>
    </location>
    <ligand>
        <name>substrate</name>
    </ligand>
</feature>
<dbReference type="SUPFAM" id="SSF52540">
    <property type="entry name" value="P-loop containing nucleoside triphosphate hydrolases"/>
    <property type="match status" value="1"/>
</dbReference>
<proteinExistence type="inferred from homology"/>
<comment type="similarity">
    <text evidence="1 8 12">Belongs to the thymidine kinase family.</text>
</comment>
<feature type="binding site" evidence="8">
    <location>
        <position position="185"/>
    </location>
    <ligand>
        <name>Zn(2+)</name>
        <dbReference type="ChEBI" id="CHEBI:29105"/>
    </ligand>
</feature>
<dbReference type="GO" id="GO:0071897">
    <property type="term" value="P:DNA biosynthetic process"/>
    <property type="evidence" value="ECO:0007669"/>
    <property type="project" value="UniProtKB-KW"/>
</dbReference>
<evidence type="ECO:0000256" key="8">
    <source>
        <dbReference type="HAMAP-Rule" id="MF_00124"/>
    </source>
</evidence>
<feature type="binding site" evidence="10">
    <location>
        <position position="181"/>
    </location>
    <ligand>
        <name>substrate</name>
    </ligand>
</feature>
<dbReference type="NCBIfam" id="NF003296">
    <property type="entry name" value="PRK04296.1-1"/>
    <property type="match status" value="1"/>
</dbReference>
<evidence type="ECO:0000256" key="10">
    <source>
        <dbReference type="PIRSR" id="PIRSR035805-2"/>
    </source>
</evidence>
<dbReference type="Gene3D" id="3.30.60.20">
    <property type="match status" value="1"/>
</dbReference>
<dbReference type="GO" id="GO:0046104">
    <property type="term" value="P:thymidine metabolic process"/>
    <property type="evidence" value="ECO:0007669"/>
    <property type="project" value="TreeGrafter"/>
</dbReference>
<accession>A0A0T5ZWP0</accession>
<evidence type="ECO:0000256" key="5">
    <source>
        <dbReference type="ARBA" id="ARBA00022741"/>
    </source>
</evidence>
<comment type="catalytic activity">
    <reaction evidence="8 11">
        <text>thymidine + ATP = dTMP + ADP + H(+)</text>
        <dbReference type="Rhea" id="RHEA:19129"/>
        <dbReference type="ChEBI" id="CHEBI:15378"/>
        <dbReference type="ChEBI" id="CHEBI:17748"/>
        <dbReference type="ChEBI" id="CHEBI:30616"/>
        <dbReference type="ChEBI" id="CHEBI:63528"/>
        <dbReference type="ChEBI" id="CHEBI:456216"/>
        <dbReference type="EC" id="2.7.1.21"/>
    </reaction>
</comment>
<evidence type="ECO:0000256" key="9">
    <source>
        <dbReference type="PIRSR" id="PIRSR035805-1"/>
    </source>
</evidence>
<gene>
    <name evidence="8" type="primary">tdk</name>
    <name evidence="13" type="ORF">XU08_C0006G0007</name>
</gene>
<dbReference type="STRING" id="1576480.XU08_C0006G0007"/>
<protein>
    <recommendedName>
        <fullName evidence="2 8">Thymidine kinase</fullName>
        <ecNumber evidence="2 8">2.7.1.21</ecNumber>
    </recommendedName>
</protein>
<name>A0A0T5ZWP0_UNCKA</name>
<sequence length="194" mass="21392">MGRRRRTGLFVFTGCMFAGKTDRLIHELEVRVNHAHQKVQVFSPAIDTRTGLGNIIAKDGYRHSFPAQTIAKAADILDLVAEDTDLVAVDEAQFLDAGLVGVCRRLMRHHEVFVAGLDTDFRGEPFGPMPEILAIALRVEKLAAICVVCGEDAHCTQRLVNGLPAHYNDPIVLPGGTAEGYEARCLLHHRVERD</sequence>
<dbReference type="EC" id="2.7.1.21" evidence="2 8"/>
<dbReference type="GO" id="GO:0005829">
    <property type="term" value="C:cytosol"/>
    <property type="evidence" value="ECO:0007669"/>
    <property type="project" value="TreeGrafter"/>
</dbReference>
<evidence type="ECO:0000256" key="11">
    <source>
        <dbReference type="RuleBase" id="RU000544"/>
    </source>
</evidence>
<comment type="caution">
    <text evidence="13">The sequence shown here is derived from an EMBL/GenBank/DDBJ whole genome shotgun (WGS) entry which is preliminary data.</text>
</comment>
<dbReference type="PANTHER" id="PTHR11441">
    <property type="entry name" value="THYMIDINE KINASE"/>
    <property type="match status" value="1"/>
</dbReference>
<comment type="subcellular location">
    <subcellularLocation>
        <location evidence="8">Cytoplasm</location>
    </subcellularLocation>
</comment>
<reference evidence="13 14" key="1">
    <citation type="submission" date="2015-05" db="EMBL/GenBank/DDBJ databases">
        <title>Critical biogeochemical functions in the subsurface are associated with bacteria from new phyla and little studied lineages.</title>
        <authorList>
            <person name="Hug L.A."/>
            <person name="Thomas B.C."/>
            <person name="Sharon I."/>
            <person name="Brown C.T."/>
            <person name="Sharma R."/>
            <person name="Hettich R.L."/>
            <person name="Wilkins M.J."/>
            <person name="Williams K.H."/>
            <person name="Singh A."/>
            <person name="Banfield J.F."/>
        </authorList>
    </citation>
    <scope>NUCLEOTIDE SEQUENCE [LARGE SCALE GENOMIC DNA]</scope>
    <source>
        <strain evidence="13">CSP1-7</strain>
    </source>
</reference>
<evidence type="ECO:0000256" key="2">
    <source>
        <dbReference type="ARBA" id="ARBA00012118"/>
    </source>
</evidence>
<evidence type="ECO:0000256" key="3">
    <source>
        <dbReference type="ARBA" id="ARBA00022634"/>
    </source>
</evidence>
<evidence type="ECO:0000256" key="7">
    <source>
        <dbReference type="ARBA" id="ARBA00022840"/>
    </source>
</evidence>
<dbReference type="Proteomes" id="UP000051297">
    <property type="component" value="Unassembled WGS sequence"/>
</dbReference>
<keyword evidence="3 8" id="KW-0237">DNA synthesis</keyword>
<keyword evidence="8" id="KW-0479">Metal-binding</keyword>
<evidence type="ECO:0000256" key="6">
    <source>
        <dbReference type="ARBA" id="ARBA00022777"/>
    </source>
</evidence>
<feature type="binding site" evidence="8">
    <location>
        <position position="149"/>
    </location>
    <ligand>
        <name>Zn(2+)</name>
        <dbReference type="ChEBI" id="CHEBI:29105"/>
    </ligand>
</feature>
<dbReference type="PATRIC" id="fig|1576480.3.peg.588"/>
<dbReference type="InterPro" id="IPR001267">
    <property type="entry name" value="Thymidine_kinase"/>
</dbReference>
<keyword evidence="8" id="KW-0862">Zinc</keyword>
<dbReference type="InterPro" id="IPR027417">
    <property type="entry name" value="P-loop_NTPase"/>
</dbReference>
<feature type="binding site" evidence="8">
    <location>
        <position position="188"/>
    </location>
    <ligand>
        <name>Zn(2+)</name>
        <dbReference type="ChEBI" id="CHEBI:29105"/>
    </ligand>
</feature>
<evidence type="ECO:0000256" key="1">
    <source>
        <dbReference type="ARBA" id="ARBA00007587"/>
    </source>
</evidence>
<dbReference type="GO" id="GO:0008270">
    <property type="term" value="F:zinc ion binding"/>
    <property type="evidence" value="ECO:0007669"/>
    <property type="project" value="UniProtKB-UniRule"/>
</dbReference>
<keyword evidence="5 8" id="KW-0547">Nucleotide-binding</keyword>
<dbReference type="AlphaFoldDB" id="A0A0T5ZWP0"/>
<keyword evidence="4 8" id="KW-0808">Transferase</keyword>
<keyword evidence="6 8" id="KW-0418">Kinase</keyword>
<dbReference type="GO" id="GO:0004797">
    <property type="term" value="F:thymidine kinase activity"/>
    <property type="evidence" value="ECO:0007669"/>
    <property type="project" value="UniProtKB-UniRule"/>
</dbReference>
<feature type="binding site" evidence="8">
    <location>
        <begin position="90"/>
        <end position="93"/>
    </location>
    <ligand>
        <name>ATP</name>
        <dbReference type="ChEBI" id="CHEBI:30616"/>
    </ligand>
</feature>
<comment type="subunit">
    <text evidence="8">Homotetramer.</text>
</comment>
<organism evidence="13 14">
    <name type="scientific">candidate division WWE3 bacterium CSP1-7</name>
    <dbReference type="NCBI Taxonomy" id="1576480"/>
    <lineage>
        <taxon>Bacteria</taxon>
        <taxon>Katanobacteria</taxon>
    </lineage>
</organism>
<evidence type="ECO:0000313" key="13">
    <source>
        <dbReference type="EMBL" id="KRT67220.1"/>
    </source>
</evidence>
<feature type="binding site" evidence="8">
    <location>
        <begin position="14"/>
        <end position="21"/>
    </location>
    <ligand>
        <name>ATP</name>
        <dbReference type="ChEBI" id="CHEBI:30616"/>
    </ligand>
</feature>
<dbReference type="Pfam" id="PF00265">
    <property type="entry name" value="TK"/>
    <property type="match status" value="1"/>
</dbReference>
<feature type="active site" description="Proton acceptor" evidence="8 9">
    <location>
        <position position="91"/>
    </location>
</feature>
<dbReference type="PIRSF" id="PIRSF035805">
    <property type="entry name" value="TK_cell"/>
    <property type="match status" value="1"/>
</dbReference>
<dbReference type="Gene3D" id="3.40.50.300">
    <property type="entry name" value="P-loop containing nucleotide triphosphate hydrolases"/>
    <property type="match status" value="1"/>
</dbReference>
<dbReference type="GO" id="GO:0005524">
    <property type="term" value="F:ATP binding"/>
    <property type="evidence" value="ECO:0007669"/>
    <property type="project" value="UniProtKB-UniRule"/>
</dbReference>
<evidence type="ECO:0000256" key="12">
    <source>
        <dbReference type="RuleBase" id="RU004165"/>
    </source>
</evidence>
<dbReference type="SUPFAM" id="SSF57716">
    <property type="entry name" value="Glucocorticoid receptor-like (DNA-binding domain)"/>
    <property type="match status" value="1"/>
</dbReference>
<keyword evidence="8" id="KW-0963">Cytoplasm</keyword>
<evidence type="ECO:0000256" key="4">
    <source>
        <dbReference type="ARBA" id="ARBA00022679"/>
    </source>
</evidence>
<dbReference type="EMBL" id="LDXK01000006">
    <property type="protein sequence ID" value="KRT67220.1"/>
    <property type="molecule type" value="Genomic_DNA"/>
</dbReference>
<evidence type="ECO:0000313" key="14">
    <source>
        <dbReference type="Proteomes" id="UP000051297"/>
    </source>
</evidence>
<keyword evidence="7 8" id="KW-0067">ATP-binding</keyword>
<feature type="binding site" evidence="8">
    <location>
        <position position="146"/>
    </location>
    <ligand>
        <name>Zn(2+)</name>
        <dbReference type="ChEBI" id="CHEBI:29105"/>
    </ligand>
</feature>